<keyword evidence="3" id="KW-1185">Reference proteome</keyword>
<reference evidence="2 3" key="1">
    <citation type="submission" date="2020-08" db="EMBL/GenBank/DDBJ databases">
        <title>Genomic Encyclopedia of Type Strains, Phase III (KMG-III): the genomes of soil and plant-associated and newly described type strains.</title>
        <authorList>
            <person name="Whitman W."/>
        </authorList>
    </citation>
    <scope>NUCLEOTIDE SEQUENCE [LARGE SCALE GENOMIC DNA]</scope>
    <source>
        <strain evidence="2 3">CECT 8799</strain>
    </source>
</reference>
<dbReference type="EMBL" id="JACHWZ010000005">
    <property type="protein sequence ID" value="MBB3060643.1"/>
    <property type="molecule type" value="Genomic_DNA"/>
</dbReference>
<protein>
    <submittedName>
        <fullName evidence="2">Type IV pilus assembly protein PilV</fullName>
    </submittedName>
</protein>
<dbReference type="InterPro" id="IPR013362">
    <property type="entry name" value="Pilus_4_PilV"/>
</dbReference>
<organism evidence="2 3">
    <name type="scientific">Microbulbifer rhizosphaerae</name>
    <dbReference type="NCBI Taxonomy" id="1562603"/>
    <lineage>
        <taxon>Bacteria</taxon>
        <taxon>Pseudomonadati</taxon>
        <taxon>Pseudomonadota</taxon>
        <taxon>Gammaproteobacteria</taxon>
        <taxon>Cellvibrionales</taxon>
        <taxon>Microbulbiferaceae</taxon>
        <taxon>Microbulbifer</taxon>
    </lineage>
</organism>
<sequence length="155" mass="16330">MLRQRGATLIEVLISVLVLAVGLLGLAATQMMSMKNGNSAQQRYMATLAAHDMAERMRANLEGVETGSYDGTVDGSEAGNSDCSGGCSAAELAAMDKREWGQLIKTNLPSASGEISRKSGEVTVTVKWKEQHTGENYGGGAGGPEDAEFEMTVEL</sequence>
<proteinExistence type="predicted"/>
<feature type="transmembrane region" description="Helical" evidence="1">
    <location>
        <begin position="6"/>
        <end position="28"/>
    </location>
</feature>
<dbReference type="AlphaFoldDB" id="A0A7W4Z8C3"/>
<dbReference type="Proteomes" id="UP000535937">
    <property type="component" value="Unassembled WGS sequence"/>
</dbReference>
<dbReference type="InterPro" id="IPR012902">
    <property type="entry name" value="N_methyl_site"/>
</dbReference>
<evidence type="ECO:0000313" key="3">
    <source>
        <dbReference type="Proteomes" id="UP000535937"/>
    </source>
</evidence>
<keyword evidence="1" id="KW-0472">Membrane</keyword>
<comment type="caution">
    <text evidence="2">The sequence shown here is derived from an EMBL/GenBank/DDBJ whole genome shotgun (WGS) entry which is preliminary data.</text>
</comment>
<gene>
    <name evidence="2" type="ORF">FHS09_001462</name>
</gene>
<keyword evidence="1" id="KW-1133">Transmembrane helix</keyword>
<dbReference type="RefSeq" id="WP_183458191.1">
    <property type="nucleotide sequence ID" value="NZ_JACHWZ010000005.1"/>
</dbReference>
<name>A0A7W4Z8C3_9GAMM</name>
<dbReference type="Pfam" id="PF07963">
    <property type="entry name" value="N_methyl"/>
    <property type="match status" value="1"/>
</dbReference>
<accession>A0A7W4Z8C3</accession>
<keyword evidence="1" id="KW-0812">Transmembrane</keyword>
<dbReference type="NCBIfam" id="TIGR02523">
    <property type="entry name" value="type_IV_pilV"/>
    <property type="match status" value="1"/>
</dbReference>
<evidence type="ECO:0000256" key="1">
    <source>
        <dbReference type="SAM" id="Phobius"/>
    </source>
</evidence>
<evidence type="ECO:0000313" key="2">
    <source>
        <dbReference type="EMBL" id="MBB3060643.1"/>
    </source>
</evidence>